<evidence type="ECO:0000313" key="1">
    <source>
        <dbReference type="EMBL" id="OHV03058.1"/>
    </source>
</evidence>
<reference evidence="1 2" key="1">
    <citation type="submission" date="2016-10" db="EMBL/GenBank/DDBJ databases">
        <title>Genome sequence of Mycobacterium talmonii.</title>
        <authorList>
            <person name="Greninger A.L."/>
            <person name="Elliott B."/>
            <person name="Vasireddy S."/>
            <person name="Vasireddy R."/>
        </authorList>
    </citation>
    <scope>NUCLEOTIDE SEQUENCE [LARGE SCALE GENOMIC DNA]</scope>
    <source>
        <strain evidence="2">NE-TNMC-100812</strain>
    </source>
</reference>
<dbReference type="AlphaFoldDB" id="A0A1S1NCE7"/>
<organism evidence="1 2">
    <name type="scientific">Mycobacterium talmoniae</name>
    <dbReference type="NCBI Taxonomy" id="1858794"/>
    <lineage>
        <taxon>Bacteria</taxon>
        <taxon>Bacillati</taxon>
        <taxon>Actinomycetota</taxon>
        <taxon>Actinomycetes</taxon>
        <taxon>Mycobacteriales</taxon>
        <taxon>Mycobacteriaceae</taxon>
        <taxon>Mycobacterium</taxon>
    </lineage>
</organism>
<dbReference type="EMBL" id="MLQM01000083">
    <property type="protein sequence ID" value="OHV03058.1"/>
    <property type="molecule type" value="Genomic_DNA"/>
</dbReference>
<keyword evidence="2" id="KW-1185">Reference proteome</keyword>
<proteinExistence type="predicted"/>
<evidence type="ECO:0000313" key="2">
    <source>
        <dbReference type="Proteomes" id="UP000179734"/>
    </source>
</evidence>
<accession>A0A1S1NCE7</accession>
<dbReference type="Proteomes" id="UP000179734">
    <property type="component" value="Unassembled WGS sequence"/>
</dbReference>
<gene>
    <name evidence="1" type="ORF">BKN37_15520</name>
</gene>
<sequence>MASGDSITVDGEFTIADNGVLTVVRTQYPQQPANTTHFSPAAWVSVEVLVQQPRGIPVGSAQLVG</sequence>
<comment type="caution">
    <text evidence="1">The sequence shown here is derived from an EMBL/GenBank/DDBJ whole genome shotgun (WGS) entry which is preliminary data.</text>
</comment>
<name>A0A1S1NCE7_9MYCO</name>
<protein>
    <submittedName>
        <fullName evidence="1">Uncharacterized protein</fullName>
    </submittedName>
</protein>